<keyword evidence="3" id="KW-1185">Reference proteome</keyword>
<organism evidence="2 3">
    <name type="scientific">Mycolicibacterium chitae</name>
    <name type="common">Mycobacterium chitae</name>
    <dbReference type="NCBI Taxonomy" id="1792"/>
    <lineage>
        <taxon>Bacteria</taxon>
        <taxon>Bacillati</taxon>
        <taxon>Actinomycetota</taxon>
        <taxon>Actinomycetes</taxon>
        <taxon>Mycobacteriales</taxon>
        <taxon>Mycobacteriaceae</taxon>
        <taxon>Mycolicibacterium</taxon>
    </lineage>
</organism>
<evidence type="ECO:0000313" key="3">
    <source>
        <dbReference type="Proteomes" id="UP000282551"/>
    </source>
</evidence>
<sequence length="84" mass="9296">MALSIKDPEADRLARQLAAQTGETLTEVVVVALRERLARQSNRVRVAPLREELAAIRRRCAALEVKDDRAAEAILGYDDRGLPS</sequence>
<keyword evidence="1" id="KW-1277">Toxin-antitoxin system</keyword>
<dbReference type="InterPro" id="IPR011660">
    <property type="entry name" value="VapB-like"/>
</dbReference>
<dbReference type="AlphaFoldDB" id="A0A3S4SZU8"/>
<protein>
    <submittedName>
        <fullName evidence="2">Ribbon-helix-helix transcription factor, family protein</fullName>
    </submittedName>
</protein>
<dbReference type="Proteomes" id="UP000282551">
    <property type="component" value="Chromosome"/>
</dbReference>
<evidence type="ECO:0000313" key="2">
    <source>
        <dbReference type="EMBL" id="VEG47514.1"/>
    </source>
</evidence>
<dbReference type="RefSeq" id="WP_126333435.1">
    <property type="nucleotide sequence ID" value="NZ_AP022604.1"/>
</dbReference>
<dbReference type="EMBL" id="LR134355">
    <property type="protein sequence ID" value="VEG47514.1"/>
    <property type="molecule type" value="Genomic_DNA"/>
</dbReference>
<evidence type="ECO:0000256" key="1">
    <source>
        <dbReference type="ARBA" id="ARBA00022649"/>
    </source>
</evidence>
<dbReference type="OrthoDB" id="495439at2"/>
<reference evidence="2 3" key="1">
    <citation type="submission" date="2018-12" db="EMBL/GenBank/DDBJ databases">
        <authorList>
            <consortium name="Pathogen Informatics"/>
        </authorList>
    </citation>
    <scope>NUCLEOTIDE SEQUENCE [LARGE SCALE GENOMIC DNA]</scope>
    <source>
        <strain evidence="2 3">NCTC10485</strain>
    </source>
</reference>
<name>A0A3S4SZU8_MYCCI</name>
<gene>
    <name evidence="2" type="ORF">NCTC10485_01795</name>
</gene>
<proteinExistence type="predicted"/>
<accession>A0A3S4SZU8</accession>
<dbReference type="Pfam" id="PF07704">
    <property type="entry name" value="PSK_trans_fac"/>
    <property type="match status" value="1"/>
</dbReference>